<evidence type="ECO:0000256" key="2">
    <source>
        <dbReference type="SAM" id="Phobius"/>
    </source>
</evidence>
<dbReference type="OrthoDB" id="2122532at2759"/>
<protein>
    <submittedName>
        <fullName evidence="3">Uncharacterized protein</fullName>
    </submittedName>
</protein>
<dbReference type="EMBL" id="KQ257457">
    <property type="protein sequence ID" value="KNC99835.1"/>
    <property type="molecule type" value="Genomic_DNA"/>
</dbReference>
<feature type="transmembrane region" description="Helical" evidence="2">
    <location>
        <begin position="77"/>
        <end position="98"/>
    </location>
</feature>
<sequence>MVGLNFVDDPGCVYGPNTTDATYAGPLGAYHSASSACHGLNLRSINVIFALVSICANLTCLYFAYRILLSRRKTRYNIFMTLCPIAGAMGSTVDLFAASTYFHCGGMPDLTQLTKICFYIGTFFMIWVQEFRFDFILIVMGKNRAIARRAVWVNVGIWCALGVFTIAMWIQGRWNQPKLISYAIPYAFWLFYVTFLDSTLSMVLLHISLRQTALLRSYDLLTIAQVKSFSTRFRRAALLHLTIIVIATALFMLAGSTEVGYSIGMITTPTIPAQLAVTIYSIHTLQKMERLRSGGHKPQNANSKRQDKSATAGSKVVSSAQGLVDPSGMGKMSTCIESQTAASSSAVARI</sequence>
<feature type="compositionally biased region" description="Polar residues" evidence="1">
    <location>
        <begin position="299"/>
        <end position="321"/>
    </location>
</feature>
<feature type="transmembrane region" description="Helical" evidence="2">
    <location>
        <begin position="151"/>
        <end position="171"/>
    </location>
</feature>
<reference evidence="3 4" key="1">
    <citation type="submission" date="2009-08" db="EMBL/GenBank/DDBJ databases">
        <title>The Genome Sequence of Spizellomyces punctatus strain DAOM BR117.</title>
        <authorList>
            <consortium name="The Broad Institute Genome Sequencing Platform"/>
            <person name="Russ C."/>
            <person name="Cuomo C."/>
            <person name="Shea T."/>
            <person name="Young S.K."/>
            <person name="Zeng Q."/>
            <person name="Koehrsen M."/>
            <person name="Haas B."/>
            <person name="Borodovsky M."/>
            <person name="Guigo R."/>
            <person name="Alvarado L."/>
            <person name="Berlin A."/>
            <person name="Bochicchio J."/>
            <person name="Borenstein D."/>
            <person name="Chapman S."/>
            <person name="Chen Z."/>
            <person name="Engels R."/>
            <person name="Freedman E."/>
            <person name="Gellesch M."/>
            <person name="Goldberg J."/>
            <person name="Griggs A."/>
            <person name="Gujja S."/>
            <person name="Heiman D."/>
            <person name="Hepburn T."/>
            <person name="Howarth C."/>
            <person name="Jen D."/>
            <person name="Larson L."/>
            <person name="Lewis B."/>
            <person name="Mehta T."/>
            <person name="Park D."/>
            <person name="Pearson M."/>
            <person name="Roberts A."/>
            <person name="Saif S."/>
            <person name="Shenoy N."/>
            <person name="Sisk P."/>
            <person name="Stolte C."/>
            <person name="Sykes S."/>
            <person name="Thomson T."/>
            <person name="Walk T."/>
            <person name="White J."/>
            <person name="Yandava C."/>
            <person name="Burger G."/>
            <person name="Gray M.W."/>
            <person name="Holland P.W.H."/>
            <person name="King N."/>
            <person name="Lang F.B.F."/>
            <person name="Roger A.J."/>
            <person name="Ruiz-Trillo I."/>
            <person name="Lander E."/>
            <person name="Nusbaum C."/>
        </authorList>
    </citation>
    <scope>NUCLEOTIDE SEQUENCE [LARGE SCALE GENOMIC DNA]</scope>
    <source>
        <strain evidence="3 4">DAOM BR117</strain>
    </source>
</reference>
<organism evidence="3 4">
    <name type="scientific">Spizellomyces punctatus (strain DAOM BR117)</name>
    <dbReference type="NCBI Taxonomy" id="645134"/>
    <lineage>
        <taxon>Eukaryota</taxon>
        <taxon>Fungi</taxon>
        <taxon>Fungi incertae sedis</taxon>
        <taxon>Chytridiomycota</taxon>
        <taxon>Chytridiomycota incertae sedis</taxon>
        <taxon>Chytridiomycetes</taxon>
        <taxon>Spizellomycetales</taxon>
        <taxon>Spizellomycetaceae</taxon>
        <taxon>Spizellomyces</taxon>
    </lineage>
</organism>
<evidence type="ECO:0000313" key="3">
    <source>
        <dbReference type="EMBL" id="KNC99835.1"/>
    </source>
</evidence>
<proteinExistence type="predicted"/>
<feature type="transmembrane region" description="Helical" evidence="2">
    <location>
        <begin position="118"/>
        <end position="139"/>
    </location>
</feature>
<accession>A0A0L0HEE1</accession>
<dbReference type="VEuPathDB" id="FungiDB:SPPG_05209"/>
<dbReference type="Proteomes" id="UP000053201">
    <property type="component" value="Unassembled WGS sequence"/>
</dbReference>
<feature type="transmembrane region" description="Helical" evidence="2">
    <location>
        <begin position="45"/>
        <end position="65"/>
    </location>
</feature>
<evidence type="ECO:0000313" key="4">
    <source>
        <dbReference type="Proteomes" id="UP000053201"/>
    </source>
</evidence>
<feature type="region of interest" description="Disordered" evidence="1">
    <location>
        <begin position="291"/>
        <end position="325"/>
    </location>
</feature>
<evidence type="ECO:0000256" key="1">
    <source>
        <dbReference type="SAM" id="MobiDB-lite"/>
    </source>
</evidence>
<keyword evidence="4" id="KW-1185">Reference proteome</keyword>
<dbReference type="InParanoid" id="A0A0L0HEE1"/>
<gene>
    <name evidence="3" type="ORF">SPPG_05209</name>
</gene>
<keyword evidence="2" id="KW-0472">Membrane</keyword>
<feature type="transmembrane region" description="Helical" evidence="2">
    <location>
        <begin position="183"/>
        <end position="207"/>
    </location>
</feature>
<name>A0A0L0HEE1_SPIPD</name>
<feature type="transmembrane region" description="Helical" evidence="2">
    <location>
        <begin position="237"/>
        <end position="255"/>
    </location>
</feature>
<dbReference type="RefSeq" id="XP_016607875.1">
    <property type="nucleotide sequence ID" value="XM_016753432.1"/>
</dbReference>
<keyword evidence="2" id="KW-0812">Transmembrane</keyword>
<dbReference type="GeneID" id="27688601"/>
<dbReference type="AlphaFoldDB" id="A0A0L0HEE1"/>
<feature type="transmembrane region" description="Helical" evidence="2">
    <location>
        <begin position="261"/>
        <end position="282"/>
    </location>
</feature>
<keyword evidence="2" id="KW-1133">Transmembrane helix</keyword>